<dbReference type="NCBIfam" id="TIGR00188">
    <property type="entry name" value="rnpA"/>
    <property type="match status" value="1"/>
</dbReference>
<dbReference type="Proteomes" id="UP000471120">
    <property type="component" value="Unassembled WGS sequence"/>
</dbReference>
<keyword evidence="6 7" id="KW-0694">RNA-binding</keyword>
<dbReference type="Pfam" id="PF00825">
    <property type="entry name" value="Ribonuclease_P"/>
    <property type="match status" value="1"/>
</dbReference>
<organism evidence="9 10">
    <name type="scientific">Rhodococcus rhodnii</name>
    <dbReference type="NCBI Taxonomy" id="38312"/>
    <lineage>
        <taxon>Bacteria</taxon>
        <taxon>Bacillati</taxon>
        <taxon>Actinomycetota</taxon>
        <taxon>Actinomycetes</taxon>
        <taxon>Mycobacteriales</taxon>
        <taxon>Nocardiaceae</taxon>
        <taxon>Rhodococcus</taxon>
    </lineage>
</organism>
<name>A0A6P2CAM6_9NOCA</name>
<comment type="similarity">
    <text evidence="7">Belongs to the RnpA family.</text>
</comment>
<dbReference type="InterPro" id="IPR014721">
    <property type="entry name" value="Ribsml_uS5_D2-typ_fold_subgr"/>
</dbReference>
<dbReference type="GO" id="GO:0004526">
    <property type="term" value="F:ribonuclease P activity"/>
    <property type="evidence" value="ECO:0007669"/>
    <property type="project" value="UniProtKB-UniRule"/>
</dbReference>
<proteinExistence type="inferred from homology"/>
<evidence type="ECO:0000256" key="6">
    <source>
        <dbReference type="ARBA" id="ARBA00022884"/>
    </source>
</evidence>
<evidence type="ECO:0000256" key="1">
    <source>
        <dbReference type="ARBA" id="ARBA00002663"/>
    </source>
</evidence>
<dbReference type="InterPro" id="IPR000100">
    <property type="entry name" value="RNase_P"/>
</dbReference>
<keyword evidence="4 7" id="KW-0255">Endonuclease</keyword>
<dbReference type="Gene3D" id="3.30.230.10">
    <property type="match status" value="1"/>
</dbReference>
<reference evidence="9 10" key="1">
    <citation type="submission" date="2018-07" db="EMBL/GenBank/DDBJ databases">
        <title>Genome sequence of Rhodococcus rhodnii ATCC 35071 from Rhodnius prolixus.</title>
        <authorList>
            <person name="Patel V."/>
            <person name="Vogel K.J."/>
        </authorList>
    </citation>
    <scope>NUCLEOTIDE SEQUENCE [LARGE SCALE GENOMIC DNA]</scope>
    <source>
        <strain evidence="9 10">ATCC 35071</strain>
    </source>
</reference>
<evidence type="ECO:0000256" key="3">
    <source>
        <dbReference type="ARBA" id="ARBA00022722"/>
    </source>
</evidence>
<keyword evidence="5 7" id="KW-0378">Hydrolase</keyword>
<dbReference type="GO" id="GO:0000049">
    <property type="term" value="F:tRNA binding"/>
    <property type="evidence" value="ECO:0007669"/>
    <property type="project" value="UniProtKB-UniRule"/>
</dbReference>
<dbReference type="InterPro" id="IPR020539">
    <property type="entry name" value="RNase_P_CS"/>
</dbReference>
<gene>
    <name evidence="7 9" type="primary">rnpA</name>
    <name evidence="9" type="ORF">DW322_04860</name>
</gene>
<dbReference type="EMBL" id="QRCM01000001">
    <property type="protein sequence ID" value="TXG89673.1"/>
    <property type="molecule type" value="Genomic_DNA"/>
</dbReference>
<comment type="caution">
    <text evidence="9">The sequence shown here is derived from an EMBL/GenBank/DDBJ whole genome shotgun (WGS) entry which is preliminary data.</text>
</comment>
<sequence>MLPDRHRLHSHADFGAAVRRGRRTGRRDIVVHAYDTVAAGDLVRRGGPRYGLIVSKAVGPAVIRHRVARRLRHICATTVATVDPAYDIVIRALPGAASATSTDLETQFRSAVSKLGLTASTSRAS</sequence>
<dbReference type="PANTHER" id="PTHR33992">
    <property type="entry name" value="RIBONUCLEASE P PROTEIN COMPONENT"/>
    <property type="match status" value="1"/>
</dbReference>
<evidence type="ECO:0000313" key="9">
    <source>
        <dbReference type="EMBL" id="TXG89673.1"/>
    </source>
</evidence>
<keyword evidence="3 7" id="KW-0540">Nuclease</keyword>
<dbReference type="PANTHER" id="PTHR33992:SF1">
    <property type="entry name" value="RIBONUCLEASE P PROTEIN COMPONENT"/>
    <property type="match status" value="1"/>
</dbReference>
<dbReference type="GO" id="GO:0042781">
    <property type="term" value="F:3'-tRNA processing endoribonuclease activity"/>
    <property type="evidence" value="ECO:0007669"/>
    <property type="project" value="TreeGrafter"/>
</dbReference>
<dbReference type="RefSeq" id="WP_010838985.1">
    <property type="nucleotide sequence ID" value="NZ_QRCM01000001.1"/>
</dbReference>
<evidence type="ECO:0000256" key="2">
    <source>
        <dbReference type="ARBA" id="ARBA00022694"/>
    </source>
</evidence>
<dbReference type="EC" id="3.1.26.5" evidence="7 8"/>
<comment type="catalytic activity">
    <reaction evidence="7">
        <text>Endonucleolytic cleavage of RNA, removing 5'-extranucleotides from tRNA precursor.</text>
        <dbReference type="EC" id="3.1.26.5"/>
    </reaction>
</comment>
<accession>A0A6P2CAM6</accession>
<dbReference type="GO" id="GO:0030677">
    <property type="term" value="C:ribonuclease P complex"/>
    <property type="evidence" value="ECO:0007669"/>
    <property type="project" value="TreeGrafter"/>
</dbReference>
<comment type="function">
    <text evidence="1 7">RNaseP catalyzes the removal of the 5'-leader sequence from pre-tRNA to produce the mature 5'-terminus. It can also cleave other RNA substrates such as 4.5S RNA. The protein component plays an auxiliary but essential role in vivo by binding to the 5'-leader sequence and broadening the substrate specificity of the ribozyme.</text>
</comment>
<comment type="subunit">
    <text evidence="7">Consists of a catalytic RNA component (M1 or rnpB) and a protein subunit.</text>
</comment>
<dbReference type="InterPro" id="IPR020568">
    <property type="entry name" value="Ribosomal_Su5_D2-typ_SF"/>
</dbReference>
<evidence type="ECO:0000256" key="4">
    <source>
        <dbReference type="ARBA" id="ARBA00022759"/>
    </source>
</evidence>
<dbReference type="GO" id="GO:0001682">
    <property type="term" value="P:tRNA 5'-leader removal"/>
    <property type="evidence" value="ECO:0007669"/>
    <property type="project" value="UniProtKB-UniRule"/>
</dbReference>
<dbReference type="SUPFAM" id="SSF54211">
    <property type="entry name" value="Ribosomal protein S5 domain 2-like"/>
    <property type="match status" value="1"/>
</dbReference>
<evidence type="ECO:0000256" key="5">
    <source>
        <dbReference type="ARBA" id="ARBA00022801"/>
    </source>
</evidence>
<evidence type="ECO:0000313" key="10">
    <source>
        <dbReference type="Proteomes" id="UP000471120"/>
    </source>
</evidence>
<dbReference type="PROSITE" id="PS00648">
    <property type="entry name" value="RIBONUCLEASE_P"/>
    <property type="match status" value="1"/>
</dbReference>
<evidence type="ECO:0000256" key="8">
    <source>
        <dbReference type="NCBIfam" id="TIGR00188"/>
    </source>
</evidence>
<keyword evidence="2 7" id="KW-0819">tRNA processing</keyword>
<evidence type="ECO:0000256" key="7">
    <source>
        <dbReference type="HAMAP-Rule" id="MF_00227"/>
    </source>
</evidence>
<dbReference type="AlphaFoldDB" id="A0A6P2CAM6"/>
<protein>
    <recommendedName>
        <fullName evidence="7 8">Ribonuclease P protein component</fullName>
        <shortName evidence="7">RNase P protein</shortName>
        <shortName evidence="7">RNaseP protein</shortName>
        <ecNumber evidence="7 8">3.1.26.5</ecNumber>
    </recommendedName>
    <alternativeName>
        <fullName evidence="7">Protein C5</fullName>
    </alternativeName>
</protein>
<dbReference type="HAMAP" id="MF_00227">
    <property type="entry name" value="RNase_P"/>
    <property type="match status" value="1"/>
</dbReference>